<dbReference type="STRING" id="1925020.BTA30_12250"/>
<name>A0A5M8S3C9_9BACI</name>
<gene>
    <name evidence="2" type="ORF">DX927_04965</name>
</gene>
<dbReference type="Gene3D" id="3.90.180.10">
    <property type="entry name" value="Medium-chain alcohol dehydrogenases, catalytic domain"/>
    <property type="match status" value="1"/>
</dbReference>
<dbReference type="InterPro" id="IPR036291">
    <property type="entry name" value="NAD(P)-bd_dom_sf"/>
</dbReference>
<reference evidence="2 3" key="1">
    <citation type="submission" date="2018-08" db="EMBL/GenBank/DDBJ databases">
        <title>Bacillus phenotypic plasticity.</title>
        <authorList>
            <person name="Hurtado E."/>
        </authorList>
    </citation>
    <scope>NUCLEOTIDE SEQUENCE [LARGE SCALE GENOMIC DNA]</scope>
    <source>
        <strain evidence="2 3">427</strain>
    </source>
</reference>
<dbReference type="EMBL" id="QSND01000001">
    <property type="protein sequence ID" value="KAA6453544.1"/>
    <property type="molecule type" value="Genomic_DNA"/>
</dbReference>
<dbReference type="InterPro" id="IPR052711">
    <property type="entry name" value="Zinc_ADH-like"/>
</dbReference>
<dbReference type="Pfam" id="PF08240">
    <property type="entry name" value="ADH_N"/>
    <property type="match status" value="1"/>
</dbReference>
<dbReference type="InterPro" id="IPR013154">
    <property type="entry name" value="ADH-like_N"/>
</dbReference>
<organism evidence="2 3">
    <name type="scientific">Bacillus swezeyi</name>
    <dbReference type="NCBI Taxonomy" id="1925020"/>
    <lineage>
        <taxon>Bacteria</taxon>
        <taxon>Bacillati</taxon>
        <taxon>Bacillota</taxon>
        <taxon>Bacilli</taxon>
        <taxon>Bacillales</taxon>
        <taxon>Bacillaceae</taxon>
        <taxon>Bacillus</taxon>
    </lineage>
</organism>
<dbReference type="SUPFAM" id="SSF51735">
    <property type="entry name" value="NAD(P)-binding Rossmann-fold domains"/>
    <property type="match status" value="1"/>
</dbReference>
<dbReference type="GO" id="GO:0016491">
    <property type="term" value="F:oxidoreductase activity"/>
    <property type="evidence" value="ECO:0007669"/>
    <property type="project" value="InterPro"/>
</dbReference>
<sequence>MKAIIHDGTTGLSGLTYQDVSAKTPGFGEVKIKLKAAGLNHRDLFLFRSREAGDAPFIPGSDGAGIIEEIGEGVQDLSVHTEVIINPSIDWELTDSVPQVPDILGGPTDGTFAEHVIVPAKHVVAKPAYLSWEEAGVLPLSALTAYRALFTKGCLKKGEHILIPGIGSGVATYALLMAKAFGAVVTVTSRSEEKRKEALHYGADRAFDSGGDWKENMDGHHADIILDSIGPATFANYFDVIKPNGRIVNFGASSGDSINLPLRSLFFPQISIIGTSMGSLEEFRQMLAFMERHSLKPIIDRAFPLSEAVHAFNRMANGEQFGKIALLTGD</sequence>
<dbReference type="Pfam" id="PF00107">
    <property type="entry name" value="ADH_zinc_N"/>
    <property type="match status" value="1"/>
</dbReference>
<dbReference type="SUPFAM" id="SSF50129">
    <property type="entry name" value="GroES-like"/>
    <property type="match status" value="1"/>
</dbReference>
<dbReference type="SMART" id="SM00829">
    <property type="entry name" value="PKS_ER"/>
    <property type="match status" value="1"/>
</dbReference>
<dbReference type="PANTHER" id="PTHR45033:SF3">
    <property type="entry name" value="DEHYDROGENASE, PUTATIVE (AFU_ORTHOLOGUE AFUA_2G13270)-RELATED"/>
    <property type="match status" value="1"/>
</dbReference>
<evidence type="ECO:0000313" key="3">
    <source>
        <dbReference type="Proteomes" id="UP000324326"/>
    </source>
</evidence>
<dbReference type="Gene3D" id="3.40.50.720">
    <property type="entry name" value="NAD(P)-binding Rossmann-like Domain"/>
    <property type="match status" value="1"/>
</dbReference>
<evidence type="ECO:0000313" key="2">
    <source>
        <dbReference type="EMBL" id="KAA6453544.1"/>
    </source>
</evidence>
<dbReference type="RefSeq" id="WP_148956237.1">
    <property type="nucleotide sequence ID" value="NZ_CM125431.1"/>
</dbReference>
<accession>A0A5M8S3C9</accession>
<dbReference type="InterPro" id="IPR011032">
    <property type="entry name" value="GroES-like_sf"/>
</dbReference>
<dbReference type="Proteomes" id="UP000324326">
    <property type="component" value="Unassembled WGS sequence"/>
</dbReference>
<dbReference type="AlphaFoldDB" id="A0A5M8S3C9"/>
<dbReference type="InterPro" id="IPR020843">
    <property type="entry name" value="ER"/>
</dbReference>
<protein>
    <submittedName>
        <fullName evidence="2">NAD(P)-dependent alcohol dehydrogenase</fullName>
    </submittedName>
</protein>
<comment type="caution">
    <text evidence="2">The sequence shown here is derived from an EMBL/GenBank/DDBJ whole genome shotgun (WGS) entry which is preliminary data.</text>
</comment>
<dbReference type="PANTHER" id="PTHR45033">
    <property type="match status" value="1"/>
</dbReference>
<feature type="domain" description="Enoyl reductase (ER)" evidence="1">
    <location>
        <begin position="11"/>
        <end position="326"/>
    </location>
</feature>
<dbReference type="InterPro" id="IPR013149">
    <property type="entry name" value="ADH-like_C"/>
</dbReference>
<evidence type="ECO:0000259" key="1">
    <source>
        <dbReference type="SMART" id="SM00829"/>
    </source>
</evidence>
<proteinExistence type="predicted"/>